<dbReference type="InterPro" id="IPR023796">
    <property type="entry name" value="Serpin_dom"/>
</dbReference>
<name>A0A1I9GAI8_BRUMA</name>
<dbReference type="SUPFAM" id="SSF56574">
    <property type="entry name" value="Serpins"/>
    <property type="match status" value="1"/>
</dbReference>
<dbReference type="Pfam" id="PF00079">
    <property type="entry name" value="Serpin"/>
    <property type="match status" value="1"/>
</dbReference>
<dbReference type="InterPro" id="IPR042178">
    <property type="entry name" value="Serpin_sf_1"/>
</dbReference>
<feature type="transmembrane region" description="Helical" evidence="1">
    <location>
        <begin position="6"/>
        <end position="26"/>
    </location>
</feature>
<evidence type="ECO:0000313" key="3">
    <source>
        <dbReference type="EMBL" id="CDQ07750.1"/>
    </source>
</evidence>
<feature type="non-terminal residue" evidence="3">
    <location>
        <position position="104"/>
    </location>
</feature>
<feature type="non-terminal residue" evidence="3">
    <location>
        <position position="1"/>
    </location>
</feature>
<keyword evidence="1" id="KW-0812">Transmembrane</keyword>
<protein>
    <submittedName>
        <fullName evidence="3">Bm12085</fullName>
    </submittedName>
</protein>
<dbReference type="EMBL" id="LN861137">
    <property type="protein sequence ID" value="CDQ07750.1"/>
    <property type="molecule type" value="Genomic_DNA"/>
</dbReference>
<reference evidence="3" key="1">
    <citation type="journal article" date="2007" name="Science">
        <title>Draft genome of the filarial nematode parasite Brugia malayi.</title>
        <authorList>
            <person name="Ghedin E."/>
            <person name="Wang S."/>
            <person name="Spiro D."/>
            <person name="Caler E."/>
            <person name="Zhao Q."/>
            <person name="Crabtree J."/>
            <person name="Allen J.E."/>
            <person name="Delcher A.L."/>
            <person name="Guiliano D.B."/>
            <person name="Miranda-Saavedra D."/>
            <person name="Angiuoli S.V."/>
            <person name="Creasy T."/>
            <person name="Amedeo P."/>
            <person name="Haas B."/>
            <person name="El-Sayed N.M."/>
            <person name="Wortman J.R."/>
            <person name="Feldblyum T."/>
            <person name="Tallon L."/>
            <person name="Schatz M."/>
            <person name="Shumway M."/>
            <person name="Koo H."/>
            <person name="Salzberg S.L."/>
            <person name="Schobel S."/>
            <person name="Pertea M."/>
            <person name="Pop M."/>
            <person name="White O."/>
            <person name="Barton G.J."/>
            <person name="Carlow C.K."/>
            <person name="Crawford M.J."/>
            <person name="Daub J."/>
            <person name="Dimmic M.W."/>
            <person name="Estes C.F."/>
            <person name="Foster J.M."/>
            <person name="Ganatra M."/>
            <person name="Gregory W.F."/>
            <person name="Johnson N.M."/>
            <person name="Jin J."/>
            <person name="Komuniecki R."/>
            <person name="Korf I."/>
            <person name="Kumar S."/>
            <person name="Laney S."/>
            <person name="Li B.W."/>
            <person name="Li W."/>
            <person name="Lindblom T.H."/>
            <person name="Lustigman S."/>
            <person name="Ma D."/>
            <person name="Maina C.V."/>
            <person name="Martin D.M."/>
            <person name="McCarter J.P."/>
            <person name="McReynolds L."/>
            <person name="Mitreva M."/>
            <person name="Nutman T.B."/>
            <person name="Parkinson J."/>
            <person name="Peregrin-Alvarez J.M."/>
            <person name="Poole C."/>
            <person name="Ren Q."/>
            <person name="Saunders L."/>
            <person name="Sluder A.E."/>
            <person name="Smith K."/>
            <person name="Stanke M."/>
            <person name="Unnasch T.R."/>
            <person name="Ware J."/>
            <person name="Wei A.D."/>
            <person name="Weil G."/>
            <person name="Williams D.J."/>
            <person name="Zhang Y."/>
            <person name="Williams S.A."/>
            <person name="Fraser-Liggett C."/>
            <person name="Slatko B."/>
            <person name="Blaxter M.L."/>
            <person name="Scott A.L."/>
        </authorList>
    </citation>
    <scope>NUCLEOTIDE SEQUENCE</scope>
    <source>
        <strain evidence="3">FR3</strain>
    </source>
</reference>
<sequence length="104" mass="11548">VIQYWQFAIILMKLFEVIFIVVAVLGGSSRANSTLNHCSENNDDSNKLLITKAQMNFALELLRYSSQADETSLLSPFAIASVMSLLYEGARGETEREMGRVLSA</sequence>
<reference evidence="3" key="2">
    <citation type="submission" date="2012-12" db="EMBL/GenBank/DDBJ databases">
        <authorList>
            <consortium name="WormBase Consortium"/>
            <person name="Ghedin E."/>
            <person name="Paulini M."/>
        </authorList>
    </citation>
    <scope>NUCLEOTIDE SEQUENCE</scope>
    <source>
        <strain evidence="3">FR3</strain>
    </source>
</reference>
<gene>
    <name evidence="3" type="primary">Bm12085</name>
    <name evidence="3" type="ORF">BM_Bm12085</name>
</gene>
<organism evidence="3">
    <name type="scientific">Brugia malayi</name>
    <name type="common">Filarial nematode worm</name>
    <dbReference type="NCBI Taxonomy" id="6279"/>
    <lineage>
        <taxon>Eukaryota</taxon>
        <taxon>Metazoa</taxon>
        <taxon>Ecdysozoa</taxon>
        <taxon>Nematoda</taxon>
        <taxon>Chromadorea</taxon>
        <taxon>Rhabditida</taxon>
        <taxon>Spirurina</taxon>
        <taxon>Spiruromorpha</taxon>
        <taxon>Filarioidea</taxon>
        <taxon>Onchocercidae</taxon>
        <taxon>Brugia</taxon>
    </lineage>
</organism>
<dbReference type="Gene3D" id="3.30.497.10">
    <property type="entry name" value="Antithrombin, subunit I, domain 2"/>
    <property type="match status" value="1"/>
</dbReference>
<evidence type="ECO:0000259" key="2">
    <source>
        <dbReference type="Pfam" id="PF00079"/>
    </source>
</evidence>
<accession>A0A1I9GAI8</accession>
<dbReference type="InterPro" id="IPR036186">
    <property type="entry name" value="Serpin_sf"/>
</dbReference>
<keyword evidence="1" id="KW-1133">Transmembrane helix</keyword>
<keyword evidence="1" id="KW-0472">Membrane</keyword>
<dbReference type="AlphaFoldDB" id="A0A1I9GAI8"/>
<proteinExistence type="predicted"/>
<feature type="domain" description="Serpin" evidence="2">
    <location>
        <begin position="53"/>
        <end position="103"/>
    </location>
</feature>
<evidence type="ECO:0000256" key="1">
    <source>
        <dbReference type="SAM" id="Phobius"/>
    </source>
</evidence>